<keyword evidence="2" id="KW-1003">Cell membrane</keyword>
<evidence type="ECO:0000256" key="3">
    <source>
        <dbReference type="ARBA" id="ARBA00022692"/>
    </source>
</evidence>
<keyword evidence="3 8" id="KW-0812">Transmembrane</keyword>
<dbReference type="GO" id="GO:0005886">
    <property type="term" value="C:plasma membrane"/>
    <property type="evidence" value="ECO:0007669"/>
    <property type="project" value="UniProtKB-SubCell"/>
</dbReference>
<evidence type="ECO:0000256" key="1">
    <source>
        <dbReference type="ARBA" id="ARBA00004651"/>
    </source>
</evidence>
<dbReference type="PANTHER" id="PTHR42643">
    <property type="entry name" value="IONOTROPIC RECEPTOR 20A-RELATED"/>
    <property type="match status" value="1"/>
</dbReference>
<feature type="transmembrane region" description="Helical" evidence="8">
    <location>
        <begin position="177"/>
        <end position="195"/>
    </location>
</feature>
<evidence type="ECO:0000256" key="7">
    <source>
        <dbReference type="ARBA" id="ARBA00023180"/>
    </source>
</evidence>
<reference evidence="9 10" key="1">
    <citation type="journal article" date="2016" name="Nat. Commun.">
        <title>Extremotolerant tardigrade genome and improved radiotolerance of human cultured cells by tardigrade-unique protein.</title>
        <authorList>
            <person name="Hashimoto T."/>
            <person name="Horikawa D.D."/>
            <person name="Saito Y."/>
            <person name="Kuwahara H."/>
            <person name="Kozuka-Hata H."/>
            <person name="Shin-I T."/>
            <person name="Minakuchi Y."/>
            <person name="Ohishi K."/>
            <person name="Motoyama A."/>
            <person name="Aizu T."/>
            <person name="Enomoto A."/>
            <person name="Kondo K."/>
            <person name="Tanaka S."/>
            <person name="Hara Y."/>
            <person name="Koshikawa S."/>
            <person name="Sagara H."/>
            <person name="Miura T."/>
            <person name="Yokobori S."/>
            <person name="Miyagawa K."/>
            <person name="Suzuki Y."/>
            <person name="Kubo T."/>
            <person name="Oyama M."/>
            <person name="Kohara Y."/>
            <person name="Fujiyama A."/>
            <person name="Arakawa K."/>
            <person name="Katayama T."/>
            <person name="Toyoda A."/>
            <person name="Kunieda T."/>
        </authorList>
    </citation>
    <scope>NUCLEOTIDE SEQUENCE [LARGE SCALE GENOMIC DNA]</scope>
    <source>
        <strain evidence="9 10">YOKOZUNA-1</strain>
    </source>
</reference>
<comment type="caution">
    <text evidence="9">The sequence shown here is derived from an EMBL/GenBank/DDBJ whole genome shotgun (WGS) entry which is preliminary data.</text>
</comment>
<evidence type="ECO:0000256" key="4">
    <source>
        <dbReference type="ARBA" id="ARBA00022989"/>
    </source>
</evidence>
<name>A0A1D1UN87_RAMVA</name>
<dbReference type="AlphaFoldDB" id="A0A1D1UN87"/>
<keyword evidence="6" id="KW-0675">Receptor</keyword>
<gene>
    <name evidence="9" type="primary">RvY_03496-1</name>
    <name evidence="9" type="synonym">RvY_03496.1</name>
    <name evidence="9" type="ORF">RvY_03496</name>
</gene>
<keyword evidence="5 8" id="KW-0472">Membrane</keyword>
<evidence type="ECO:0000313" key="9">
    <source>
        <dbReference type="EMBL" id="GAU91189.1"/>
    </source>
</evidence>
<dbReference type="OrthoDB" id="10632100at2759"/>
<evidence type="ECO:0000256" key="6">
    <source>
        <dbReference type="ARBA" id="ARBA00023170"/>
    </source>
</evidence>
<comment type="subcellular location">
    <subcellularLocation>
        <location evidence="1">Cell membrane</location>
        <topology evidence="1">Multi-pass membrane protein</topology>
    </subcellularLocation>
</comment>
<feature type="transmembrane region" description="Helical" evidence="8">
    <location>
        <begin position="237"/>
        <end position="262"/>
    </location>
</feature>
<keyword evidence="4 8" id="KW-1133">Transmembrane helix</keyword>
<protein>
    <recommendedName>
        <fullName evidence="11">Ionotropic glutamate receptor C-terminal domain-containing protein</fullName>
    </recommendedName>
</protein>
<evidence type="ECO:0008006" key="11">
    <source>
        <dbReference type="Google" id="ProtNLM"/>
    </source>
</evidence>
<evidence type="ECO:0000256" key="8">
    <source>
        <dbReference type="SAM" id="Phobius"/>
    </source>
</evidence>
<dbReference type="PANTHER" id="PTHR42643:SF36">
    <property type="entry name" value="IONOTROPIC RECEPTOR 84A"/>
    <property type="match status" value="1"/>
</dbReference>
<keyword evidence="7" id="KW-0325">Glycoprotein</keyword>
<evidence type="ECO:0000256" key="2">
    <source>
        <dbReference type="ARBA" id="ARBA00022475"/>
    </source>
</evidence>
<evidence type="ECO:0000256" key="5">
    <source>
        <dbReference type="ARBA" id="ARBA00023136"/>
    </source>
</evidence>
<keyword evidence="10" id="KW-1185">Reference proteome</keyword>
<dbReference type="InterPro" id="IPR052192">
    <property type="entry name" value="Insect_Ionotropic_Sensory_Rcpt"/>
</dbReference>
<dbReference type="EMBL" id="BDGG01000002">
    <property type="protein sequence ID" value="GAU91189.1"/>
    <property type="molecule type" value="Genomic_DNA"/>
</dbReference>
<organism evidence="9 10">
    <name type="scientific">Ramazzottius varieornatus</name>
    <name type="common">Water bear</name>
    <name type="synonym">Tardigrade</name>
    <dbReference type="NCBI Taxonomy" id="947166"/>
    <lineage>
        <taxon>Eukaryota</taxon>
        <taxon>Metazoa</taxon>
        <taxon>Ecdysozoa</taxon>
        <taxon>Tardigrada</taxon>
        <taxon>Eutardigrada</taxon>
        <taxon>Parachela</taxon>
        <taxon>Hypsibioidea</taxon>
        <taxon>Ramazzottiidae</taxon>
        <taxon>Ramazzottius</taxon>
    </lineage>
</organism>
<dbReference type="Proteomes" id="UP000186922">
    <property type="component" value="Unassembled WGS sequence"/>
</dbReference>
<accession>A0A1D1UN87</accession>
<evidence type="ECO:0000313" key="10">
    <source>
        <dbReference type="Proteomes" id="UP000186922"/>
    </source>
</evidence>
<sequence length="484" mass="54429">MNQSSRDAEKWLELWGPHSNSIFNCSTNTFDVGCADCSDISIAVPQIDPPWILKTTFPQDEPCREGPTRVYYGGVWIYTLQKICMGLNFRCKLYEPTSAPDPSPYGDSSVLRDIAMGQAQMGIQMMLITTSRFASGNYSLIPSYIAKSYSLLIHKRHLVSDTATGSQRMIFQTFSPTSWAGLGVMLLIIFTALSLSQKMRMLKYRIKVRWRDIWFDVFMGVLNNDWPEQMTGFKRNLASSITLIVVSVLFSLVVVTLFNAMLPLKLATSPSSKLPFSTLDELLQMDYKIYGSTALRESLMESKKEVIQQLAAKMEGVSNNVDYYELVGKDAAPRAVYLAHKEGRSLLALLPTNCSCNFIEAIAHVQDYPVAPFWFKNGSQLHTDFKRLFYHLATQGIFDGSIRYFSHFVSEELVRNNKSLNCLPRPLQRETALGNRGLQLVDLSLPFICLCGVELAASVIACLEYLSVRNVCIFRSTKVTPSSS</sequence>
<proteinExistence type="predicted"/>